<dbReference type="RefSeq" id="WP_286218973.1">
    <property type="nucleotide sequence ID" value="NZ_AP027729.1"/>
</dbReference>
<evidence type="ECO:0008006" key="4">
    <source>
        <dbReference type="Google" id="ProtNLM"/>
    </source>
</evidence>
<reference evidence="3" key="1">
    <citation type="journal article" date="2019" name="Int. J. Syst. Evol. Microbiol.">
        <title>The Global Catalogue of Microorganisms (GCM) 10K type strain sequencing project: providing services to taxonomists for standard genome sequencing and annotation.</title>
        <authorList>
            <consortium name="The Broad Institute Genomics Platform"/>
            <consortium name="The Broad Institute Genome Sequencing Center for Infectious Disease"/>
            <person name="Wu L."/>
            <person name="Ma J."/>
        </authorList>
    </citation>
    <scope>NUCLEOTIDE SEQUENCE [LARGE SCALE GENOMIC DNA]</scope>
    <source>
        <strain evidence="3">NBRC 108565</strain>
    </source>
</reference>
<keyword evidence="3" id="KW-1185">Reference proteome</keyword>
<dbReference type="PANTHER" id="PTHR43224">
    <property type="entry name" value="AMIDINOTRANSFERASE"/>
    <property type="match status" value="1"/>
</dbReference>
<proteinExistence type="predicted"/>
<evidence type="ECO:0000313" key="3">
    <source>
        <dbReference type="Proteomes" id="UP001321475"/>
    </source>
</evidence>
<dbReference type="EMBL" id="AP027729">
    <property type="protein sequence ID" value="BDZ41899.1"/>
    <property type="molecule type" value="Genomic_DNA"/>
</dbReference>
<protein>
    <recommendedName>
        <fullName evidence="4">Amidinotransferase</fullName>
    </recommendedName>
</protein>
<dbReference type="Gene3D" id="3.75.10.10">
    <property type="entry name" value="L-arginine/glycine Amidinotransferase, Chain A"/>
    <property type="match status" value="1"/>
</dbReference>
<dbReference type="PANTHER" id="PTHR43224:SF1">
    <property type="entry name" value="AMIDINOTRANSFERASE"/>
    <property type="match status" value="1"/>
</dbReference>
<dbReference type="Pfam" id="PF19420">
    <property type="entry name" value="DDAH_eukar"/>
    <property type="match status" value="1"/>
</dbReference>
<dbReference type="Proteomes" id="UP001321475">
    <property type="component" value="Chromosome"/>
</dbReference>
<dbReference type="NCBIfam" id="NF046062">
    <property type="entry name" value="citrull_CtlX"/>
    <property type="match status" value="1"/>
</dbReference>
<gene>
    <name evidence="2" type="ORF">GCM10025865_11980</name>
</gene>
<dbReference type="PIRSF" id="PIRSF028188">
    <property type="entry name" value="Amdntrnsf_FN0238"/>
    <property type="match status" value="1"/>
</dbReference>
<feature type="region of interest" description="Disordered" evidence="1">
    <location>
        <begin position="17"/>
        <end position="37"/>
    </location>
</feature>
<evidence type="ECO:0000313" key="2">
    <source>
        <dbReference type="EMBL" id="BDZ41899.1"/>
    </source>
</evidence>
<sequence length="334" mass="36178">MIGQSAQAPSAVVTIRPHRFSPNPATTTDNAFQGTDPTRDEVSLASDAFREATAVADVLRAHGVRVHMFEDETSDRPDAVFPNNWFSTHAGGRIALYPMYSPSRRTERRPDVVRHLVETYRVQEVVDYSPLELDGTFLEGTGAMVLDHVDRVAYAARSNRANPDALHRFCSQFGYEPVVFDAADGAGQAIYHTNVLMCIASDVALVGLDLITDPARRALVEGRLRASGRRVVALDEQQVRDFAGNAIEVRGRRGRLLVMSRRAAASLSPTQRRTIEKSCPIVDVDVPTIELAGGSVRCMIAGVHLAPREVGSRRSARAGAVHGDVGAPGSLASV</sequence>
<dbReference type="SUPFAM" id="SSF55909">
    <property type="entry name" value="Pentein"/>
    <property type="match status" value="1"/>
</dbReference>
<feature type="compositionally biased region" description="Polar residues" evidence="1">
    <location>
        <begin position="23"/>
        <end position="36"/>
    </location>
</feature>
<evidence type="ECO:0000256" key="1">
    <source>
        <dbReference type="SAM" id="MobiDB-lite"/>
    </source>
</evidence>
<organism evidence="2 3">
    <name type="scientific">Paraoerskovia sediminicola</name>
    <dbReference type="NCBI Taxonomy" id="1138587"/>
    <lineage>
        <taxon>Bacteria</taxon>
        <taxon>Bacillati</taxon>
        <taxon>Actinomycetota</taxon>
        <taxon>Actinomycetes</taxon>
        <taxon>Micrococcales</taxon>
        <taxon>Cellulomonadaceae</taxon>
        <taxon>Paraoerskovia</taxon>
    </lineage>
</organism>
<accession>A0ABN6XAN5</accession>
<dbReference type="InterPro" id="IPR014541">
    <property type="entry name" value="Amdntrnsf_FN0238"/>
</dbReference>
<name>A0ABN6XAN5_9CELL</name>